<accession>A0A9X2L542</accession>
<reference evidence="2" key="1">
    <citation type="submission" date="2022-06" db="EMBL/GenBank/DDBJ databases">
        <title>Gracilimonas sp. CAU 1638 isolated from sea sediment.</title>
        <authorList>
            <person name="Kim W."/>
        </authorList>
    </citation>
    <scope>NUCLEOTIDE SEQUENCE</scope>
    <source>
        <strain evidence="2">CAU 1638</strain>
    </source>
</reference>
<organism evidence="2 3">
    <name type="scientific">Gracilimonas sediminicola</name>
    <dbReference type="NCBI Taxonomy" id="2952158"/>
    <lineage>
        <taxon>Bacteria</taxon>
        <taxon>Pseudomonadati</taxon>
        <taxon>Balneolota</taxon>
        <taxon>Balneolia</taxon>
        <taxon>Balneolales</taxon>
        <taxon>Balneolaceae</taxon>
        <taxon>Gracilimonas</taxon>
    </lineage>
</organism>
<evidence type="ECO:0000313" key="2">
    <source>
        <dbReference type="EMBL" id="MCP9292430.1"/>
    </source>
</evidence>
<dbReference type="AlphaFoldDB" id="A0A9X2L542"/>
<feature type="region of interest" description="Disordered" evidence="1">
    <location>
        <begin position="19"/>
        <end position="43"/>
    </location>
</feature>
<comment type="caution">
    <text evidence="2">The sequence shown here is derived from an EMBL/GenBank/DDBJ whole genome shotgun (WGS) entry which is preliminary data.</text>
</comment>
<proteinExistence type="predicted"/>
<sequence>MKFDFNHISFADVQGYSMLKEESSNRSDAERTERGGQMKQAERAERIKQAGSLLNTLLTEPDKGLLKKDSVSDFYSDLASPSTQKRKLAINKNTADRHGRT</sequence>
<evidence type="ECO:0000256" key="1">
    <source>
        <dbReference type="SAM" id="MobiDB-lite"/>
    </source>
</evidence>
<evidence type="ECO:0000313" key="3">
    <source>
        <dbReference type="Proteomes" id="UP001139125"/>
    </source>
</evidence>
<protein>
    <submittedName>
        <fullName evidence="2">Uncharacterized protein</fullName>
    </submittedName>
</protein>
<keyword evidence="3" id="KW-1185">Reference proteome</keyword>
<dbReference type="EMBL" id="JANDBC010000002">
    <property type="protein sequence ID" value="MCP9292430.1"/>
    <property type="molecule type" value="Genomic_DNA"/>
</dbReference>
<feature type="region of interest" description="Disordered" evidence="1">
    <location>
        <begin position="76"/>
        <end position="101"/>
    </location>
</feature>
<dbReference type="Proteomes" id="UP001139125">
    <property type="component" value="Unassembled WGS sequence"/>
</dbReference>
<gene>
    <name evidence="2" type="ORF">NM125_12655</name>
</gene>
<name>A0A9X2L542_9BACT</name>
<dbReference type="RefSeq" id="WP_255135316.1">
    <property type="nucleotide sequence ID" value="NZ_JANDBC010000002.1"/>
</dbReference>